<evidence type="ECO:0000256" key="1">
    <source>
        <dbReference type="SAM" id="SignalP"/>
    </source>
</evidence>
<name>A0ABR0SC94_9HYPO</name>
<keyword evidence="3" id="KW-1185">Reference proteome</keyword>
<comment type="caution">
    <text evidence="2">The sequence shown here is derived from an EMBL/GenBank/DDBJ whole genome shotgun (WGS) entry which is preliminary data.</text>
</comment>
<organism evidence="2 3">
    <name type="scientific">Cladobotryum mycophilum</name>
    <dbReference type="NCBI Taxonomy" id="491253"/>
    <lineage>
        <taxon>Eukaryota</taxon>
        <taxon>Fungi</taxon>
        <taxon>Dikarya</taxon>
        <taxon>Ascomycota</taxon>
        <taxon>Pezizomycotina</taxon>
        <taxon>Sordariomycetes</taxon>
        <taxon>Hypocreomycetidae</taxon>
        <taxon>Hypocreales</taxon>
        <taxon>Hypocreaceae</taxon>
        <taxon>Cladobotryum</taxon>
    </lineage>
</organism>
<evidence type="ECO:0000313" key="3">
    <source>
        <dbReference type="Proteomes" id="UP001338125"/>
    </source>
</evidence>
<protein>
    <submittedName>
        <fullName evidence="2">Uncharacterized protein</fullName>
    </submittedName>
</protein>
<dbReference type="Proteomes" id="UP001338125">
    <property type="component" value="Unassembled WGS sequence"/>
</dbReference>
<reference evidence="2 3" key="1">
    <citation type="submission" date="2024-01" db="EMBL/GenBank/DDBJ databases">
        <title>Complete genome of Cladobotryum mycophilum ATHUM6906.</title>
        <authorList>
            <person name="Christinaki A.C."/>
            <person name="Myridakis A.I."/>
            <person name="Kouvelis V.N."/>
        </authorList>
    </citation>
    <scope>NUCLEOTIDE SEQUENCE [LARGE SCALE GENOMIC DNA]</scope>
    <source>
        <strain evidence="2 3">ATHUM6906</strain>
    </source>
</reference>
<proteinExistence type="predicted"/>
<dbReference type="EMBL" id="JAVFKD010000014">
    <property type="protein sequence ID" value="KAK5989797.1"/>
    <property type="molecule type" value="Genomic_DNA"/>
</dbReference>
<gene>
    <name evidence="2" type="ORF">PT974_08058</name>
</gene>
<keyword evidence="1" id="KW-0732">Signal</keyword>
<feature type="chain" id="PRO_5045908568" evidence="1">
    <location>
        <begin position="17"/>
        <end position="90"/>
    </location>
</feature>
<sequence>MKLLYAASVLLPSAAAKSWGPIIKEDPQNWAPTPRLIPTDGVLGRYNEYTADSFATYVSDHCKMSTRAIASYTYSGKLRPIIRFNGMSLV</sequence>
<feature type="signal peptide" evidence="1">
    <location>
        <begin position="1"/>
        <end position="16"/>
    </location>
</feature>
<accession>A0ABR0SC94</accession>
<evidence type="ECO:0000313" key="2">
    <source>
        <dbReference type="EMBL" id="KAK5989797.1"/>
    </source>
</evidence>